<dbReference type="AlphaFoldDB" id="A0A4R2JBF0"/>
<feature type="transmembrane region" description="Helical" evidence="1">
    <location>
        <begin position="144"/>
        <end position="168"/>
    </location>
</feature>
<name>A0A4R2JBF0_9THEO</name>
<organism evidence="2 3">
    <name type="scientific">Caldanaerobacter subterraneus</name>
    <dbReference type="NCBI Taxonomy" id="911092"/>
    <lineage>
        <taxon>Bacteria</taxon>
        <taxon>Bacillati</taxon>
        <taxon>Bacillota</taxon>
        <taxon>Clostridia</taxon>
        <taxon>Thermoanaerobacterales</taxon>
        <taxon>Thermoanaerobacteraceae</taxon>
        <taxon>Caldanaerobacter</taxon>
    </lineage>
</organism>
<keyword evidence="1" id="KW-0812">Transmembrane</keyword>
<comment type="caution">
    <text evidence="2">The sequence shown here is derived from an EMBL/GenBank/DDBJ whole genome shotgun (WGS) entry which is preliminary data.</text>
</comment>
<evidence type="ECO:0000256" key="1">
    <source>
        <dbReference type="SAM" id="Phobius"/>
    </source>
</evidence>
<reference evidence="2 3" key="1">
    <citation type="submission" date="2019-03" db="EMBL/GenBank/DDBJ databases">
        <title>Genomic Encyclopedia of Type Strains, Phase IV (KMG-IV): sequencing the most valuable type-strain genomes for metagenomic binning, comparative biology and taxonomic classification.</title>
        <authorList>
            <person name="Goeker M."/>
        </authorList>
    </citation>
    <scope>NUCLEOTIDE SEQUENCE [LARGE SCALE GENOMIC DNA]</scope>
    <source>
        <strain evidence="2 3">DSM 13054</strain>
    </source>
</reference>
<keyword evidence="1" id="KW-1133">Transmembrane helix</keyword>
<evidence type="ECO:0000313" key="2">
    <source>
        <dbReference type="EMBL" id="TCO54018.1"/>
    </source>
</evidence>
<gene>
    <name evidence="2" type="ORF">EV203_1555</name>
</gene>
<evidence type="ECO:0000313" key="3">
    <source>
        <dbReference type="Proteomes" id="UP000294886"/>
    </source>
</evidence>
<proteinExistence type="predicted"/>
<protein>
    <submittedName>
        <fullName evidence="2">Uncharacterized protein</fullName>
    </submittedName>
</protein>
<accession>A0A4R2JBF0</accession>
<dbReference type="Proteomes" id="UP000294886">
    <property type="component" value="Unassembled WGS sequence"/>
</dbReference>
<dbReference type="EMBL" id="SLWU01000055">
    <property type="protein sequence ID" value="TCO54018.1"/>
    <property type="molecule type" value="Genomic_DNA"/>
</dbReference>
<keyword evidence="1" id="KW-0472">Membrane</keyword>
<feature type="transmembrane region" description="Helical" evidence="1">
    <location>
        <begin position="72"/>
        <end position="95"/>
    </location>
</feature>
<sequence>MPHMEFKNLEFFDKNIWSWFINSIFNYNEYINKNKKKIEEKIRTYRFQKKTLKDIIIESKVKKEVVENSMKILTSVSTVFYVLLLQSVLTIYIFYINSINNYAVTFVSGILNTFPKLQQNIDYKKYSGFLEAVKNSFSTLNDGIYKVVMILMICFLGLILISLFFIYIEAKRKSYLIEMYSYQIEHSKRYLR</sequence>